<name>A0A9P9BJK8_9PEZI</name>
<keyword evidence="3" id="KW-1185">Reference proteome</keyword>
<evidence type="ECO:0000256" key="1">
    <source>
        <dbReference type="SAM" id="MobiDB-lite"/>
    </source>
</evidence>
<feature type="compositionally biased region" description="Low complexity" evidence="1">
    <location>
        <begin position="218"/>
        <end position="262"/>
    </location>
</feature>
<evidence type="ECO:0000313" key="2">
    <source>
        <dbReference type="EMBL" id="KAH7025674.1"/>
    </source>
</evidence>
<proteinExistence type="predicted"/>
<feature type="region of interest" description="Disordered" evidence="1">
    <location>
        <begin position="211"/>
        <end position="262"/>
    </location>
</feature>
<dbReference type="Proteomes" id="UP000756346">
    <property type="component" value="Unassembled WGS sequence"/>
</dbReference>
<protein>
    <submittedName>
        <fullName evidence="2">Uncharacterized protein</fullName>
    </submittedName>
</protein>
<comment type="caution">
    <text evidence="2">The sequence shown here is derived from an EMBL/GenBank/DDBJ whole genome shotgun (WGS) entry which is preliminary data.</text>
</comment>
<dbReference type="AlphaFoldDB" id="A0A9P9BJK8"/>
<dbReference type="RefSeq" id="XP_046008891.1">
    <property type="nucleotide sequence ID" value="XM_046154644.1"/>
</dbReference>
<dbReference type="GeneID" id="70184190"/>
<gene>
    <name evidence="2" type="ORF">B0I36DRAFT_328901</name>
</gene>
<dbReference type="OrthoDB" id="5229536at2759"/>
<sequence>MAAITTTVRVGTVEQWCILPKWSPWEVQECAAQFATKTASAAAAPAASDFFNVCCEGTIISRSRSLLLEAMYADASNASQWEMWLDDLVCCNARGSKQSAFFGAPVNIHDGIGTTWTAGTPTPLASMAAINTDNAALYTYTLTAAPPPPGVSCDPAAVFGCNDVFGASDSIWTGTPYCMWMNTARSSNAVTTITVPAADITTVATPTLIEWGSDDQTSSRSTRTSSRTTTTEASSETTAPPSQSFASTTAPPSATTSTPSSAPIRTSYSHMLLGCLAVVAIALGA</sequence>
<accession>A0A9P9BJK8</accession>
<evidence type="ECO:0000313" key="3">
    <source>
        <dbReference type="Proteomes" id="UP000756346"/>
    </source>
</evidence>
<reference evidence="2" key="1">
    <citation type="journal article" date="2021" name="Nat. Commun.">
        <title>Genetic determinants of endophytism in the Arabidopsis root mycobiome.</title>
        <authorList>
            <person name="Mesny F."/>
            <person name="Miyauchi S."/>
            <person name="Thiergart T."/>
            <person name="Pickel B."/>
            <person name="Atanasova L."/>
            <person name="Karlsson M."/>
            <person name="Huettel B."/>
            <person name="Barry K.W."/>
            <person name="Haridas S."/>
            <person name="Chen C."/>
            <person name="Bauer D."/>
            <person name="Andreopoulos W."/>
            <person name="Pangilinan J."/>
            <person name="LaButti K."/>
            <person name="Riley R."/>
            <person name="Lipzen A."/>
            <person name="Clum A."/>
            <person name="Drula E."/>
            <person name="Henrissat B."/>
            <person name="Kohler A."/>
            <person name="Grigoriev I.V."/>
            <person name="Martin F.M."/>
            <person name="Hacquard S."/>
        </authorList>
    </citation>
    <scope>NUCLEOTIDE SEQUENCE</scope>
    <source>
        <strain evidence="2">MPI-CAGE-CH-0230</strain>
    </source>
</reference>
<organism evidence="2 3">
    <name type="scientific">Microdochium trichocladiopsis</name>
    <dbReference type="NCBI Taxonomy" id="1682393"/>
    <lineage>
        <taxon>Eukaryota</taxon>
        <taxon>Fungi</taxon>
        <taxon>Dikarya</taxon>
        <taxon>Ascomycota</taxon>
        <taxon>Pezizomycotina</taxon>
        <taxon>Sordariomycetes</taxon>
        <taxon>Xylariomycetidae</taxon>
        <taxon>Xylariales</taxon>
        <taxon>Microdochiaceae</taxon>
        <taxon>Microdochium</taxon>
    </lineage>
</organism>
<dbReference type="EMBL" id="JAGTJQ010000008">
    <property type="protein sequence ID" value="KAH7025674.1"/>
    <property type="molecule type" value="Genomic_DNA"/>
</dbReference>